<dbReference type="PANTHER" id="PTHR43735">
    <property type="entry name" value="APOPTOSIS-INDUCING FACTOR 1"/>
    <property type="match status" value="1"/>
</dbReference>
<accession>W7XLK8</accession>
<evidence type="ECO:0000256" key="2">
    <source>
        <dbReference type="ARBA" id="ARBA00022630"/>
    </source>
</evidence>
<evidence type="ECO:0000313" key="6">
    <source>
        <dbReference type="EMBL" id="EWS76464.1"/>
    </source>
</evidence>
<dbReference type="InterPro" id="IPR036188">
    <property type="entry name" value="FAD/NAD-bd_sf"/>
</dbReference>
<dbReference type="AlphaFoldDB" id="W7XLK8"/>
<evidence type="ECO:0000256" key="3">
    <source>
        <dbReference type="ARBA" id="ARBA00022827"/>
    </source>
</evidence>
<keyword evidence="3" id="KW-0274">FAD</keyword>
<dbReference type="InParanoid" id="W7XLK8"/>
<protein>
    <submittedName>
        <fullName evidence="6">Pyridine nucleotide-disulfide oxidoreductase</fullName>
    </submittedName>
</protein>
<comment type="similarity">
    <text evidence="1">Belongs to the FAD-dependent oxidoreductase family.</text>
</comment>
<keyword evidence="2" id="KW-0285">Flavoprotein</keyword>
<evidence type="ECO:0000256" key="4">
    <source>
        <dbReference type="ARBA" id="ARBA00023002"/>
    </source>
</evidence>
<evidence type="ECO:0000256" key="1">
    <source>
        <dbReference type="ARBA" id="ARBA00006442"/>
    </source>
</evidence>
<dbReference type="GO" id="GO:0050660">
    <property type="term" value="F:flavin adenine dinucleotide binding"/>
    <property type="evidence" value="ECO:0007669"/>
    <property type="project" value="TreeGrafter"/>
</dbReference>
<dbReference type="RefSeq" id="XP_012651001.1">
    <property type="nucleotide sequence ID" value="XM_012795547.1"/>
</dbReference>
<dbReference type="KEGG" id="tet:TTHERM_000066939"/>
<dbReference type="Pfam" id="PF07992">
    <property type="entry name" value="Pyr_redox_2"/>
    <property type="match status" value="1"/>
</dbReference>
<name>W7XLK8_TETTS</name>
<dbReference type="STRING" id="312017.W7XLK8"/>
<reference evidence="7" key="1">
    <citation type="journal article" date="2006" name="PLoS Biol.">
        <title>Macronuclear genome sequence of the ciliate Tetrahymena thermophila, a model eukaryote.</title>
        <authorList>
            <person name="Eisen J.A."/>
            <person name="Coyne R.S."/>
            <person name="Wu M."/>
            <person name="Wu D."/>
            <person name="Thiagarajan M."/>
            <person name="Wortman J.R."/>
            <person name="Badger J.H."/>
            <person name="Ren Q."/>
            <person name="Amedeo P."/>
            <person name="Jones K.M."/>
            <person name="Tallon L.J."/>
            <person name="Delcher A.L."/>
            <person name="Salzberg S.L."/>
            <person name="Silva J.C."/>
            <person name="Haas B.J."/>
            <person name="Majoros W.H."/>
            <person name="Farzad M."/>
            <person name="Carlton J.M."/>
            <person name="Smith R.K. Jr."/>
            <person name="Garg J."/>
            <person name="Pearlman R.E."/>
            <person name="Karrer K.M."/>
            <person name="Sun L."/>
            <person name="Manning G."/>
            <person name="Elde N.C."/>
            <person name="Turkewitz A.P."/>
            <person name="Asai D.J."/>
            <person name="Wilkes D.E."/>
            <person name="Wang Y."/>
            <person name="Cai H."/>
            <person name="Collins K."/>
            <person name="Stewart B.A."/>
            <person name="Lee S.R."/>
            <person name="Wilamowska K."/>
            <person name="Weinberg Z."/>
            <person name="Ruzzo W.L."/>
            <person name="Wloga D."/>
            <person name="Gaertig J."/>
            <person name="Frankel J."/>
            <person name="Tsao C.-C."/>
            <person name="Gorovsky M.A."/>
            <person name="Keeling P.J."/>
            <person name="Waller R.F."/>
            <person name="Patron N.J."/>
            <person name="Cherry J.M."/>
            <person name="Stover N.A."/>
            <person name="Krieger C.J."/>
            <person name="del Toro C."/>
            <person name="Ryder H.F."/>
            <person name="Williamson S.C."/>
            <person name="Barbeau R.A."/>
            <person name="Hamilton E.P."/>
            <person name="Orias E."/>
        </authorList>
    </citation>
    <scope>NUCLEOTIDE SEQUENCE [LARGE SCALE GENOMIC DNA]</scope>
    <source>
        <strain evidence="7">SB210</strain>
    </source>
</reference>
<dbReference type="PRINTS" id="PR00368">
    <property type="entry name" value="FADPNR"/>
</dbReference>
<dbReference type="GeneID" id="24437079"/>
<dbReference type="OrthoDB" id="410084at2759"/>
<dbReference type="InterPro" id="IPR023753">
    <property type="entry name" value="FAD/NAD-binding_dom"/>
</dbReference>
<keyword evidence="7" id="KW-1185">Reference proteome</keyword>
<organism evidence="6 7">
    <name type="scientific">Tetrahymena thermophila (strain SB210)</name>
    <dbReference type="NCBI Taxonomy" id="312017"/>
    <lineage>
        <taxon>Eukaryota</taxon>
        <taxon>Sar</taxon>
        <taxon>Alveolata</taxon>
        <taxon>Ciliophora</taxon>
        <taxon>Intramacronucleata</taxon>
        <taxon>Oligohymenophorea</taxon>
        <taxon>Hymenostomatida</taxon>
        <taxon>Tetrahymenina</taxon>
        <taxon>Tetrahymenidae</taxon>
        <taxon>Tetrahymena</taxon>
    </lineage>
</organism>
<feature type="domain" description="FAD/NAD(P)-binding" evidence="5">
    <location>
        <begin position="10"/>
        <end position="285"/>
    </location>
</feature>
<keyword evidence="4" id="KW-0560">Oxidoreductase</keyword>
<evidence type="ECO:0000259" key="5">
    <source>
        <dbReference type="Pfam" id="PF07992"/>
    </source>
</evidence>
<dbReference type="SUPFAM" id="SSF51905">
    <property type="entry name" value="FAD/NAD(P)-binding domain"/>
    <property type="match status" value="1"/>
</dbReference>
<dbReference type="Gene3D" id="3.50.50.100">
    <property type="match status" value="1"/>
</dbReference>
<dbReference type="GO" id="GO:0005737">
    <property type="term" value="C:cytoplasm"/>
    <property type="evidence" value="ECO:0007669"/>
    <property type="project" value="TreeGrafter"/>
</dbReference>
<dbReference type="Proteomes" id="UP000009168">
    <property type="component" value="Unassembled WGS sequence"/>
</dbReference>
<evidence type="ECO:0000313" key="7">
    <source>
        <dbReference type="Proteomes" id="UP000009168"/>
    </source>
</evidence>
<dbReference type="EMBL" id="GG662853">
    <property type="protein sequence ID" value="EWS76464.1"/>
    <property type="molecule type" value="Genomic_DNA"/>
</dbReference>
<dbReference type="PANTHER" id="PTHR43735:SF3">
    <property type="entry name" value="FERROPTOSIS SUPPRESSOR PROTEIN 1"/>
    <property type="match status" value="1"/>
</dbReference>
<dbReference type="GO" id="GO:0004174">
    <property type="term" value="F:electron-transferring-flavoprotein dehydrogenase activity"/>
    <property type="evidence" value="ECO:0007669"/>
    <property type="project" value="TreeGrafter"/>
</dbReference>
<gene>
    <name evidence="6" type="ORF">TTHERM_000066939</name>
</gene>
<proteinExistence type="inferred from homology"/>
<sequence length="384" mass="43590">MLKSSAHKKTILIVGGSFGGLTAIQYLNSDFNVILIDRKSFFEYTPNYPFTLLDSNYIDGMTITLQDFAKTHKCQFIQGTLEQLFQDKALIKQPNEEILEISFDYCVISTGSQYASSIKPEKQIQTIQQRKEQITQQIQNLLNFKKVLVIGGGPVGVEIAGVLSDHYKNLKVHLWSRSKDLLSSFPEKSRILADQMLRKQGVAIEYNKEVKELPIQEFDQVFDCRGNVYAPNFMIGEFSQYVDSQGRIQVDEYCRLKNHKNIFCIGDACLTPNNESKMCYNAAIQGQFTGQNIISLEKKSKCLKKLEGTANVFLITINQKEAIQCFGSRVSQTSTSNKHSYQNKAIKSLQGSYFYSFVSSFSRRIIILISGCSKKKQPQENKQS</sequence>